<sequence>MFRCSVPTLNLKRGFHQEDLRSNRDFVSVLQLYVFLWFIFTKAGKIIYSEKGTMLAVELLKNHVVLLTWSCKQPLNGIPNSLDQISCQWRFLMKH</sequence>
<dbReference type="Proteomes" id="UP000886595">
    <property type="component" value="Unassembled WGS sequence"/>
</dbReference>
<protein>
    <submittedName>
        <fullName evidence="1">Uncharacterized protein</fullName>
    </submittedName>
</protein>
<accession>A0A8X7QZW1</accession>
<proteinExistence type="predicted"/>
<organism evidence="1 2">
    <name type="scientific">Brassica carinata</name>
    <name type="common">Ethiopian mustard</name>
    <name type="synonym">Abyssinian cabbage</name>
    <dbReference type="NCBI Taxonomy" id="52824"/>
    <lineage>
        <taxon>Eukaryota</taxon>
        <taxon>Viridiplantae</taxon>
        <taxon>Streptophyta</taxon>
        <taxon>Embryophyta</taxon>
        <taxon>Tracheophyta</taxon>
        <taxon>Spermatophyta</taxon>
        <taxon>Magnoliopsida</taxon>
        <taxon>eudicotyledons</taxon>
        <taxon>Gunneridae</taxon>
        <taxon>Pentapetalae</taxon>
        <taxon>rosids</taxon>
        <taxon>malvids</taxon>
        <taxon>Brassicales</taxon>
        <taxon>Brassicaceae</taxon>
        <taxon>Brassiceae</taxon>
        <taxon>Brassica</taxon>
    </lineage>
</organism>
<dbReference type="EMBL" id="JAAMPC010000012">
    <property type="protein sequence ID" value="KAG2278578.1"/>
    <property type="molecule type" value="Genomic_DNA"/>
</dbReference>
<dbReference type="OrthoDB" id="10340184at2759"/>
<gene>
    <name evidence="1" type="ORF">Bca52824_061133</name>
</gene>
<dbReference type="AlphaFoldDB" id="A0A8X7QZW1"/>
<comment type="caution">
    <text evidence="1">The sequence shown here is derived from an EMBL/GenBank/DDBJ whole genome shotgun (WGS) entry which is preliminary data.</text>
</comment>
<keyword evidence="2" id="KW-1185">Reference proteome</keyword>
<evidence type="ECO:0000313" key="2">
    <source>
        <dbReference type="Proteomes" id="UP000886595"/>
    </source>
</evidence>
<reference evidence="1 2" key="1">
    <citation type="submission" date="2020-02" db="EMBL/GenBank/DDBJ databases">
        <authorList>
            <person name="Ma Q."/>
            <person name="Huang Y."/>
            <person name="Song X."/>
            <person name="Pei D."/>
        </authorList>
    </citation>
    <scope>NUCLEOTIDE SEQUENCE [LARGE SCALE GENOMIC DNA]</scope>
    <source>
        <strain evidence="1">Sxm20200214</strain>
        <tissue evidence="1">Leaf</tissue>
    </source>
</reference>
<name>A0A8X7QZW1_BRACI</name>
<evidence type="ECO:0000313" key="1">
    <source>
        <dbReference type="EMBL" id="KAG2278578.1"/>
    </source>
</evidence>